<gene>
    <name evidence="7" type="ORF">FYK34_13745</name>
</gene>
<keyword evidence="8" id="KW-1185">Reference proteome</keyword>
<evidence type="ECO:0000256" key="4">
    <source>
        <dbReference type="ARBA" id="ARBA00023136"/>
    </source>
</evidence>
<dbReference type="Proteomes" id="UP000322079">
    <property type="component" value="Chromosome"/>
</dbReference>
<dbReference type="EMBL" id="CP043473">
    <property type="protein sequence ID" value="QEL56548.1"/>
    <property type="molecule type" value="Genomic_DNA"/>
</dbReference>
<proteinExistence type="predicted"/>
<sequence>MAYQCRRADRAGIRQRVQIGCPATELLCGRCLSLLRSRSAVCRLATGGHCRPGRQDHGAACRPGVSCIHRRRGWRGPGLVGSGGTGRLASPRVRPLPASLLPALLPLLTPWGEAARRWRFDPAWSGEWWRGFTASWVHADWRHAALNSLGLLLLAGLGGRRAAAPLCLLALALPWLLAAQQMLPPEPRPFLGASGVLYGWWAAVAWLRRRDAMGRWLLAALVLRLLWQGLWPNAGAAGEAVLWSAHVGGAVLAPLLLAGLSYARCGAPWASPRSSVHS</sequence>
<comment type="subcellular location">
    <subcellularLocation>
        <location evidence="1">Membrane</location>
        <topology evidence="1">Multi-pass membrane protein</topology>
    </subcellularLocation>
</comment>
<feature type="transmembrane region" description="Helical" evidence="5">
    <location>
        <begin position="243"/>
        <end position="263"/>
    </location>
</feature>
<evidence type="ECO:0000313" key="7">
    <source>
        <dbReference type="EMBL" id="QEL56548.1"/>
    </source>
</evidence>
<feature type="domain" description="Peptidase S54 rhomboid" evidence="6">
    <location>
        <begin position="126"/>
        <end position="257"/>
    </location>
</feature>
<dbReference type="GO" id="GO:0016020">
    <property type="term" value="C:membrane"/>
    <property type="evidence" value="ECO:0007669"/>
    <property type="project" value="UniProtKB-SubCell"/>
</dbReference>
<evidence type="ECO:0000313" key="8">
    <source>
        <dbReference type="Proteomes" id="UP000322079"/>
    </source>
</evidence>
<organism evidence="7 8">
    <name type="scientific">Chromobacterium paludis</name>
    <dbReference type="NCBI Taxonomy" id="2605945"/>
    <lineage>
        <taxon>Bacteria</taxon>
        <taxon>Pseudomonadati</taxon>
        <taxon>Pseudomonadota</taxon>
        <taxon>Betaproteobacteria</taxon>
        <taxon>Neisseriales</taxon>
        <taxon>Chromobacteriaceae</taxon>
        <taxon>Chromobacterium</taxon>
    </lineage>
</organism>
<feature type="transmembrane region" description="Helical" evidence="5">
    <location>
        <begin position="189"/>
        <end position="207"/>
    </location>
</feature>
<protein>
    <submittedName>
        <fullName evidence="7">Rhomboid family intramembrane serine protease</fullName>
    </submittedName>
</protein>
<dbReference type="GO" id="GO:0004252">
    <property type="term" value="F:serine-type endopeptidase activity"/>
    <property type="evidence" value="ECO:0007669"/>
    <property type="project" value="InterPro"/>
</dbReference>
<evidence type="ECO:0000256" key="2">
    <source>
        <dbReference type="ARBA" id="ARBA00022692"/>
    </source>
</evidence>
<keyword evidence="3 5" id="KW-1133">Transmembrane helix</keyword>
<evidence type="ECO:0000259" key="6">
    <source>
        <dbReference type="Pfam" id="PF01694"/>
    </source>
</evidence>
<feature type="transmembrane region" description="Helical" evidence="5">
    <location>
        <begin position="214"/>
        <end position="231"/>
    </location>
</feature>
<dbReference type="AlphaFoldDB" id="A0A5C1DL97"/>
<dbReference type="SUPFAM" id="SSF144091">
    <property type="entry name" value="Rhomboid-like"/>
    <property type="match status" value="1"/>
</dbReference>
<name>A0A5C1DL97_9NEIS</name>
<dbReference type="KEGG" id="chrm:FYK34_13745"/>
<reference evidence="7 8" key="1">
    <citation type="submission" date="2019-08" db="EMBL/GenBank/DDBJ databases">
        <title>Chromobacterium paludis, a novel bacterium isolated from a Maryland marsh pond.</title>
        <authorList>
            <person name="Blackburn M.B."/>
            <person name="Gundersen-Rindal D.E."/>
        </authorList>
    </citation>
    <scope>NUCLEOTIDE SEQUENCE [LARGE SCALE GENOMIC DNA]</scope>
    <source>
        <strain evidence="8">IIBBL 257-1</strain>
    </source>
</reference>
<keyword evidence="2 5" id="KW-0812">Transmembrane</keyword>
<dbReference type="InterPro" id="IPR035952">
    <property type="entry name" value="Rhomboid-like_sf"/>
</dbReference>
<feature type="transmembrane region" description="Helical" evidence="5">
    <location>
        <begin position="162"/>
        <end position="183"/>
    </location>
</feature>
<dbReference type="Gene3D" id="1.20.1540.10">
    <property type="entry name" value="Rhomboid-like"/>
    <property type="match status" value="1"/>
</dbReference>
<keyword evidence="4 5" id="KW-0472">Membrane</keyword>
<keyword evidence="7" id="KW-0645">Protease</keyword>
<keyword evidence="7" id="KW-0378">Hydrolase</keyword>
<evidence type="ECO:0000256" key="1">
    <source>
        <dbReference type="ARBA" id="ARBA00004141"/>
    </source>
</evidence>
<evidence type="ECO:0000256" key="5">
    <source>
        <dbReference type="SAM" id="Phobius"/>
    </source>
</evidence>
<evidence type="ECO:0000256" key="3">
    <source>
        <dbReference type="ARBA" id="ARBA00022989"/>
    </source>
</evidence>
<dbReference type="Pfam" id="PF01694">
    <property type="entry name" value="Rhomboid"/>
    <property type="match status" value="1"/>
</dbReference>
<accession>A0A5C1DL97</accession>
<dbReference type="InterPro" id="IPR022764">
    <property type="entry name" value="Peptidase_S54_rhomboid_dom"/>
</dbReference>
<dbReference type="GO" id="GO:0006508">
    <property type="term" value="P:proteolysis"/>
    <property type="evidence" value="ECO:0007669"/>
    <property type="project" value="UniProtKB-KW"/>
</dbReference>